<dbReference type="GO" id="GO:0140445">
    <property type="term" value="C:chromosome, telomeric repeat region"/>
    <property type="evidence" value="ECO:0007669"/>
    <property type="project" value="TreeGrafter"/>
</dbReference>
<feature type="compositionally biased region" description="Polar residues" evidence="7">
    <location>
        <begin position="2202"/>
        <end position="2221"/>
    </location>
</feature>
<dbReference type="EMBL" id="CAXIEN010000051">
    <property type="protein sequence ID" value="CAL1270894.1"/>
    <property type="molecule type" value="Genomic_DNA"/>
</dbReference>
<dbReference type="GO" id="GO:0005634">
    <property type="term" value="C:nucleus"/>
    <property type="evidence" value="ECO:0007669"/>
    <property type="project" value="UniProtKB-SubCell"/>
</dbReference>
<evidence type="ECO:0000313" key="9">
    <source>
        <dbReference type="EMBL" id="CAL1270894.1"/>
    </source>
</evidence>
<dbReference type="GO" id="GO:0000723">
    <property type="term" value="P:telomere maintenance"/>
    <property type="evidence" value="ECO:0007669"/>
    <property type="project" value="TreeGrafter"/>
</dbReference>
<dbReference type="InterPro" id="IPR022031">
    <property type="entry name" value="Rif1_N"/>
</dbReference>
<evidence type="ECO:0000256" key="3">
    <source>
        <dbReference type="ARBA" id="ARBA00022454"/>
    </source>
</evidence>
<keyword evidence="4" id="KW-0779">Telomere</keyword>
<dbReference type="Pfam" id="PF12231">
    <property type="entry name" value="Rif1_N"/>
    <property type="match status" value="1"/>
</dbReference>
<organism evidence="9 10">
    <name type="scientific">Larinioides sclopetarius</name>
    <dbReference type="NCBI Taxonomy" id="280406"/>
    <lineage>
        <taxon>Eukaryota</taxon>
        <taxon>Metazoa</taxon>
        <taxon>Ecdysozoa</taxon>
        <taxon>Arthropoda</taxon>
        <taxon>Chelicerata</taxon>
        <taxon>Arachnida</taxon>
        <taxon>Araneae</taxon>
        <taxon>Araneomorphae</taxon>
        <taxon>Entelegynae</taxon>
        <taxon>Araneoidea</taxon>
        <taxon>Araneidae</taxon>
        <taxon>Larinioides</taxon>
    </lineage>
</organism>
<accession>A0AAV1ZKU0</accession>
<feature type="region of interest" description="Disordered" evidence="7">
    <location>
        <begin position="2377"/>
        <end position="2420"/>
    </location>
</feature>
<feature type="compositionally biased region" description="Basic and acidic residues" evidence="7">
    <location>
        <begin position="1649"/>
        <end position="1668"/>
    </location>
</feature>
<comment type="subcellular location">
    <subcellularLocation>
        <location evidence="2">Chromosome</location>
        <location evidence="2">Telomere</location>
    </subcellularLocation>
    <subcellularLocation>
        <location evidence="1">Nucleus</location>
    </subcellularLocation>
</comment>
<feature type="compositionally biased region" description="Basic and acidic residues" evidence="7">
    <location>
        <begin position="2186"/>
        <end position="2201"/>
    </location>
</feature>
<feature type="compositionally biased region" description="Low complexity" evidence="7">
    <location>
        <begin position="2474"/>
        <end position="2485"/>
    </location>
</feature>
<dbReference type="Proteomes" id="UP001497382">
    <property type="component" value="Unassembled WGS sequence"/>
</dbReference>
<reference evidence="9 10" key="1">
    <citation type="submission" date="2024-04" db="EMBL/GenBank/DDBJ databases">
        <authorList>
            <person name="Rising A."/>
            <person name="Reimegard J."/>
            <person name="Sonavane S."/>
            <person name="Akerstrom W."/>
            <person name="Nylinder S."/>
            <person name="Hedman E."/>
            <person name="Kallberg Y."/>
        </authorList>
    </citation>
    <scope>NUCLEOTIDE SEQUENCE [LARGE SCALE GENOMIC DNA]</scope>
</reference>
<feature type="compositionally biased region" description="Polar residues" evidence="7">
    <location>
        <begin position="1314"/>
        <end position="1341"/>
    </location>
</feature>
<feature type="compositionally biased region" description="Polar residues" evidence="7">
    <location>
        <begin position="1218"/>
        <end position="1232"/>
    </location>
</feature>
<sequence>MDIAKDISLLKSTAENDKLKLCAKIIDGILSIAGKDELKLAEEDVEEFCQEVQNSLMHSFSCDLLEKLELLLKDCKCLKLTFTDNQINRIMKGIIKGINVSENERNLTLCFSCLNETLTTTRLENDMLEDLFGNAAEIICKRAIPVSLYITICNYLQKCFKHYEKKLSCFMHIIPKLIYPPLSHSSEKVREIAEKTLDDFPKLVLYDENEEGSNILLKLIKESYCKELLLLFKEKQELYVLKVWKAVVNSLGKALHRNLPTITPFFQLIEKGFKSQDDEVCKTAFISWKSLISNFALDDAVLNDSKKLRFVLKPFRNLSKFSELVSFAVCETWWHLAWSLSHNLSSRFDEVLMPLLEFAFGKNTKSQIFLVKRGCHILLRLLEQPQNNSLNRISSPKKLPTLIFPPLQVPLDLKVIVRHSKEIMSMMKIVVEMFGSVKDMTSHIDCLLKSVLFVLSSVIEDKNKESIEAVISFVNFVSDVIESKLCSPVTCLKCVDSLSKLPRFVLVSHYFHSGPRKQDILCTSLLKLLVNPYLFSTEISNKRFLMAYNRLIQAALSESLNPLLMAHKLINIVKQITSQNLDAEILFEMWSGIASPLLEAIEKTQEVNQGTGQEHDFSCLYDVLLCPFENIFPVSLNQLRTKPAFKLWTNLYKTFVRCSSLVPTTLPNEACEHFCARLKNYFKDELLKEPQYFETVCFLLQVVLESIDFTSVVAPSTPVFASPSMILKKKKPLGNLKSFVELLSILLTSFFANYIEDEDDIYQQSALLEESCTPKAQRKGQISKGAVPLDLVKTFFGNLKTGVVISSALEELAPSLSKLFAISLTKTQIGAKLEVLWNVLLSAIEMHYLGPYDTDFLTVMSPLLESCLAHPRRHIKERSRRFWFATFAPASTSLIIPESLKTVLKKAKLSLMPDEQVSSLEDCSLNPVSDSIEDGIINFEKPTDFQDSFVKPLDVKVKDFKFGIKEADSKQIKDKKLKKSVDELPSDEFVAIDSPAPGSLTPKRRSIRRRKSFVPAMYNDLSQSLDTTTLGGSSESFDTSSSCEIMEFKSQEESEKLVSSNKQLNSNGCNEKNKEAIISEKVEEPQEINSSVEILSSQNNRSFNKKETSSAQETRISESEVTSRVTKASSEKAISFSEVDENGGQSAENIIQSSDVIVVTSSENISSKEIEVNSKNLTPEMPDNEENVDNLKLPASSSQGESRLIRGRGKKRNPTAEVLNSQEMTKNESSSDIAVKDSGSISKIESEVVIKKNVNEELDSDEVHSSQTNGNKKFKRNTESTSKNVTLSKKNRKSKQNSVASDVKKGSKIDHMKSSPQERLSESLTVSAGLNKSDKQSVSSKSNQSYVEIIDLSDSEEIIPSSQSSGDSISCINLSAKDMFSKSPRRTLPFDLPENCENKMNVVENKSETSFVKDDMCPKVNDLITKEFNECPETPTDLIQPACDDIVAEVVNQASAFVTKTVASMPLKSSENLVILDEHLNKSETKAIKSALSEVLMKNNDEKKVLIAENKPPLFTEVYTVQTSEPVNLLDKLCVEEEKVKPTGDNKLAKSEFKLSNSMENVYKEESPKTVRIKSLRSAGKNTARKSFSSTDSKKISKKTSKRKSMPMLNVAQKINKLEVIENIDREKNSDQLMSSDEIYKISENCSQPKDETRKGDECSDSMDTMKSDNEQNSVLEDINKVILDIHEKIQSYNNEIYSCEFNLNEEKEVEKDSDNECLLSLNDQVGKDFNKQNKDFEDNDIEKMKVISDGNHDNSKITESTCCDSQVLFEEQSKSEPCPNAAVKSAVANINSSMEVDKKEKPLEINISSPHDMPFNNETSINEADLKVEGPTDDLMASAQLTENKEMELSKVMRDDKSSDHDSEGTNYDETQNLEMKTELKLNTDSVVGVNGYDLDMKAQEKELNRSEINVDESNDNTDTVHENIEACEVSDGITHNEITQDPQIKILGVVSVKEKYTAIFENLDKTSVPDSLIVDMDSSGDILTTQVNQCDNSCQNDNVDETEEMKKKTSKTCEVSAAAGTTKIESEIVQDSCSSEIEEIEETCDLENFVNDQHSSKTPDKVVLEEKNIEVIGNISTRKNDTEKVHEEITIPELNGFPSVENSCKTSDFQGNVLTEAGEEKEKSIETLLNETLSGKDSVSCTDKSVTIINLASDLSKLSVEPETESQISDLEKSDVIICCTDTDSHETSDSEKSVEFNHSEPSSIFSTNKTNSLSQANNKETESSSRRRKPKCPVRSPFNFRQRSNIIVCMSNSLSKDSEPNSGKVASKKTVSNLMNKPPENAAKKIKKHVEPKIKIGSSVTVQNGNKLDMPMSSLSSSHDPVDQEMKRAISTGKRLKVVLNVKEMTDVNTRYNASIAPQTRRLKMLADVHNSQPVEEDDLPFNENVSANTEDDISASRSSTSILKKRKASSEGSHPKLRKVTFADPLVEERLFSNDDNLSERILRVSAQINIVEQQNGISSSDTEKVAETSIPSDEIPSSSEYLNSDNLTDYSHLPISPLLIHCEESISCIIKDLTSPTWAQALMTLLLAKNIKTIGDLCKLNVHELKALPIKSPKVSCLHKALLAHLQRTQEVAASKLSSVEDLCMDASSSESKNKENEPDANKEDEKMDESITSEALESLADELLKNDRIGQLKRETLLTLSKKCFQAVIKRLEDH</sequence>
<evidence type="ECO:0000256" key="5">
    <source>
        <dbReference type="ARBA" id="ARBA00023242"/>
    </source>
</evidence>
<feature type="region of interest" description="Disordered" evidence="7">
    <location>
        <begin position="1093"/>
        <end position="1129"/>
    </location>
</feature>
<protein>
    <recommendedName>
        <fullName evidence="8">Telomere-associated protein Rif1 N-terminal domain-containing protein</fullName>
    </recommendedName>
</protein>
<evidence type="ECO:0000256" key="7">
    <source>
        <dbReference type="SAM" id="MobiDB-lite"/>
    </source>
</evidence>
<feature type="region of interest" description="Disordered" evidence="7">
    <location>
        <begin position="1171"/>
        <end position="1235"/>
    </location>
</feature>
<evidence type="ECO:0000313" key="10">
    <source>
        <dbReference type="Proteomes" id="UP001497382"/>
    </source>
</evidence>
<feature type="domain" description="Telomere-associated protein Rif1 N-terminal" evidence="8">
    <location>
        <begin position="220"/>
        <end position="351"/>
    </location>
</feature>
<dbReference type="PANTHER" id="PTHR22928:SF3">
    <property type="entry name" value="TELOMERE-ASSOCIATED PROTEIN RIF1"/>
    <property type="match status" value="1"/>
</dbReference>
<keyword evidence="3" id="KW-0158">Chromosome</keyword>
<dbReference type="PANTHER" id="PTHR22928">
    <property type="entry name" value="TELOMERE-ASSOCIATED PROTEIN RIF1"/>
    <property type="match status" value="1"/>
</dbReference>
<feature type="compositionally biased region" description="Basic and acidic residues" evidence="7">
    <location>
        <begin position="1302"/>
        <end position="1313"/>
    </location>
</feature>
<keyword evidence="10" id="KW-1185">Reference proteome</keyword>
<feature type="compositionally biased region" description="Basic and acidic residues" evidence="7">
    <location>
        <begin position="2597"/>
        <end position="2615"/>
    </location>
</feature>
<feature type="compositionally biased region" description="Polar residues" evidence="7">
    <location>
        <begin position="1279"/>
        <end position="1288"/>
    </location>
</feature>
<feature type="region of interest" description="Disordered" evidence="7">
    <location>
        <begin position="1575"/>
        <end position="1604"/>
    </location>
</feature>
<keyword evidence="6" id="KW-0131">Cell cycle</keyword>
<feature type="region of interest" description="Disordered" evidence="7">
    <location>
        <begin position="1259"/>
        <end position="1341"/>
    </location>
</feature>
<gene>
    <name evidence="9" type="ORF">LARSCL_LOCUS5554</name>
</gene>
<feature type="region of interest" description="Disordered" evidence="7">
    <location>
        <begin position="2592"/>
        <end position="2618"/>
    </location>
</feature>
<feature type="compositionally biased region" description="Polar residues" evidence="7">
    <location>
        <begin position="1093"/>
        <end position="1102"/>
    </location>
</feature>
<keyword evidence="5" id="KW-0539">Nucleus</keyword>
<proteinExistence type="predicted"/>
<feature type="region of interest" description="Disordered" evidence="7">
    <location>
        <begin position="2461"/>
        <end position="2486"/>
    </location>
</feature>
<name>A0AAV1ZKU0_9ARAC</name>
<evidence type="ECO:0000256" key="2">
    <source>
        <dbReference type="ARBA" id="ARBA00004574"/>
    </source>
</evidence>
<feature type="region of interest" description="Disordered" evidence="7">
    <location>
        <begin position="2186"/>
        <end position="2239"/>
    </location>
</feature>
<dbReference type="CDD" id="cd14267">
    <property type="entry name" value="Rif1_CTD_C-II_like"/>
    <property type="match status" value="1"/>
</dbReference>
<evidence type="ECO:0000256" key="4">
    <source>
        <dbReference type="ARBA" id="ARBA00022895"/>
    </source>
</evidence>
<feature type="compositionally biased region" description="Polar residues" evidence="7">
    <location>
        <begin position="1109"/>
        <end position="1128"/>
    </location>
</feature>
<evidence type="ECO:0000259" key="8">
    <source>
        <dbReference type="Pfam" id="PF12231"/>
    </source>
</evidence>
<evidence type="ECO:0000256" key="6">
    <source>
        <dbReference type="ARBA" id="ARBA00023306"/>
    </source>
</evidence>
<evidence type="ECO:0000256" key="1">
    <source>
        <dbReference type="ARBA" id="ARBA00004123"/>
    </source>
</evidence>
<comment type="caution">
    <text evidence="9">The sequence shown here is derived from an EMBL/GenBank/DDBJ whole genome shotgun (WGS) entry which is preliminary data.</text>
</comment>
<feature type="region of interest" description="Disordered" evidence="7">
    <location>
        <begin position="1648"/>
        <end position="1668"/>
    </location>
</feature>